<evidence type="ECO:0000313" key="1">
    <source>
        <dbReference type="EMBL" id="JAH16029.1"/>
    </source>
</evidence>
<dbReference type="AlphaFoldDB" id="A0A0E9QGW8"/>
<sequence>MPSYLSELCFCVCDCVLKRTPQRPPCTERLTLPCNSTFAVEGKPR</sequence>
<protein>
    <submittedName>
        <fullName evidence="1">Uncharacterized protein</fullName>
    </submittedName>
</protein>
<proteinExistence type="predicted"/>
<reference evidence="1" key="1">
    <citation type="submission" date="2014-11" db="EMBL/GenBank/DDBJ databases">
        <authorList>
            <person name="Amaro Gonzalez C."/>
        </authorList>
    </citation>
    <scope>NUCLEOTIDE SEQUENCE</scope>
</reference>
<dbReference type="EMBL" id="GBXM01092548">
    <property type="protein sequence ID" value="JAH16029.1"/>
    <property type="molecule type" value="Transcribed_RNA"/>
</dbReference>
<accession>A0A0E9QGW8</accession>
<name>A0A0E9QGW8_ANGAN</name>
<reference evidence="1" key="2">
    <citation type="journal article" date="2015" name="Fish Shellfish Immunol.">
        <title>Early steps in the European eel (Anguilla anguilla)-Vibrio vulnificus interaction in the gills: Role of the RtxA13 toxin.</title>
        <authorList>
            <person name="Callol A."/>
            <person name="Pajuelo D."/>
            <person name="Ebbesson L."/>
            <person name="Teles M."/>
            <person name="MacKenzie S."/>
            <person name="Amaro C."/>
        </authorList>
    </citation>
    <scope>NUCLEOTIDE SEQUENCE</scope>
</reference>
<organism evidence="1">
    <name type="scientific">Anguilla anguilla</name>
    <name type="common">European freshwater eel</name>
    <name type="synonym">Muraena anguilla</name>
    <dbReference type="NCBI Taxonomy" id="7936"/>
    <lineage>
        <taxon>Eukaryota</taxon>
        <taxon>Metazoa</taxon>
        <taxon>Chordata</taxon>
        <taxon>Craniata</taxon>
        <taxon>Vertebrata</taxon>
        <taxon>Euteleostomi</taxon>
        <taxon>Actinopterygii</taxon>
        <taxon>Neopterygii</taxon>
        <taxon>Teleostei</taxon>
        <taxon>Anguilliformes</taxon>
        <taxon>Anguillidae</taxon>
        <taxon>Anguilla</taxon>
    </lineage>
</organism>